<name>T1ESS8_HELRO</name>
<reference evidence="3" key="1">
    <citation type="submission" date="2012-12" db="EMBL/GenBank/DDBJ databases">
        <authorList>
            <person name="Hellsten U."/>
            <person name="Grimwood J."/>
            <person name="Chapman J.A."/>
            <person name="Shapiro H."/>
            <person name="Aerts A."/>
            <person name="Otillar R.P."/>
            <person name="Terry A.Y."/>
            <person name="Boore J.L."/>
            <person name="Simakov O."/>
            <person name="Marletaz F."/>
            <person name="Cho S.-J."/>
            <person name="Edsinger-Gonzales E."/>
            <person name="Havlak P."/>
            <person name="Kuo D.-H."/>
            <person name="Larsson T."/>
            <person name="Lv J."/>
            <person name="Arendt D."/>
            <person name="Savage R."/>
            <person name="Osoegawa K."/>
            <person name="de Jong P."/>
            <person name="Lindberg D.R."/>
            <person name="Seaver E.C."/>
            <person name="Weisblat D.A."/>
            <person name="Putnam N.H."/>
            <person name="Grigoriev I.V."/>
            <person name="Rokhsar D.S."/>
        </authorList>
    </citation>
    <scope>NUCLEOTIDE SEQUENCE</scope>
</reference>
<keyword evidence="3" id="KW-1185">Reference proteome</keyword>
<protein>
    <submittedName>
        <fullName evidence="1 2">Uncharacterized protein</fullName>
    </submittedName>
</protein>
<gene>
    <name evidence="2" type="primary">20199628</name>
    <name evidence="1" type="ORF">HELRODRAFT_162524</name>
</gene>
<organism evidence="2 3">
    <name type="scientific">Helobdella robusta</name>
    <name type="common">Californian leech</name>
    <dbReference type="NCBI Taxonomy" id="6412"/>
    <lineage>
        <taxon>Eukaryota</taxon>
        <taxon>Metazoa</taxon>
        <taxon>Spiralia</taxon>
        <taxon>Lophotrochozoa</taxon>
        <taxon>Annelida</taxon>
        <taxon>Clitellata</taxon>
        <taxon>Hirudinea</taxon>
        <taxon>Rhynchobdellida</taxon>
        <taxon>Glossiphoniidae</taxon>
        <taxon>Helobdella</taxon>
    </lineage>
</organism>
<accession>T1ESS8</accession>
<evidence type="ECO:0000313" key="2">
    <source>
        <dbReference type="EnsemblMetazoa" id="HelroP162524"/>
    </source>
</evidence>
<dbReference type="GeneID" id="20199628"/>
<dbReference type="AlphaFoldDB" id="T1ESS8"/>
<dbReference type="InParanoid" id="T1ESS8"/>
<dbReference type="RefSeq" id="XP_009022953.1">
    <property type="nucleotide sequence ID" value="XM_009024705.1"/>
</dbReference>
<dbReference type="HOGENOM" id="CLU_1951117_0_0_1"/>
<reference evidence="1 3" key="2">
    <citation type="journal article" date="2013" name="Nature">
        <title>Insights into bilaterian evolution from three spiralian genomes.</title>
        <authorList>
            <person name="Simakov O."/>
            <person name="Marletaz F."/>
            <person name="Cho S.J."/>
            <person name="Edsinger-Gonzales E."/>
            <person name="Havlak P."/>
            <person name="Hellsten U."/>
            <person name="Kuo D.H."/>
            <person name="Larsson T."/>
            <person name="Lv J."/>
            <person name="Arendt D."/>
            <person name="Savage R."/>
            <person name="Osoegawa K."/>
            <person name="de Jong P."/>
            <person name="Grimwood J."/>
            <person name="Chapman J.A."/>
            <person name="Shapiro H."/>
            <person name="Aerts A."/>
            <person name="Otillar R.P."/>
            <person name="Terry A.Y."/>
            <person name="Boore J.L."/>
            <person name="Grigoriev I.V."/>
            <person name="Lindberg D.R."/>
            <person name="Seaver E.C."/>
            <person name="Weisblat D.A."/>
            <person name="Putnam N.H."/>
            <person name="Rokhsar D.S."/>
        </authorList>
    </citation>
    <scope>NUCLEOTIDE SEQUENCE</scope>
</reference>
<reference evidence="2" key="3">
    <citation type="submission" date="2015-06" db="UniProtKB">
        <authorList>
            <consortium name="EnsemblMetazoa"/>
        </authorList>
    </citation>
    <scope>IDENTIFICATION</scope>
</reference>
<sequence>MAYFTPTTSNPNAEETREFLARKCNDNPNVQQLETIFKRVYFRCGIVPGKTGNVQEQLIEDSEFKIPEEQFQHIFEETNLELEFLNQNTMSTIIDNAVAYIVDGWFEKNNALTIINNSANNRRLPINHS</sequence>
<dbReference type="CTD" id="20199628"/>
<dbReference type="EMBL" id="AMQM01001104">
    <property type="status" value="NOT_ANNOTATED_CDS"/>
    <property type="molecule type" value="Genomic_DNA"/>
</dbReference>
<dbReference type="EnsemblMetazoa" id="HelroT162524">
    <property type="protein sequence ID" value="HelroP162524"/>
    <property type="gene ID" value="HelroG162524"/>
</dbReference>
<evidence type="ECO:0000313" key="1">
    <source>
        <dbReference type="EMBL" id="ESN99046.1"/>
    </source>
</evidence>
<proteinExistence type="predicted"/>
<dbReference type="KEGG" id="hro:HELRODRAFT_162524"/>
<evidence type="ECO:0000313" key="3">
    <source>
        <dbReference type="Proteomes" id="UP000015101"/>
    </source>
</evidence>
<dbReference type="EMBL" id="KB097143">
    <property type="protein sequence ID" value="ESN99046.1"/>
    <property type="molecule type" value="Genomic_DNA"/>
</dbReference>
<dbReference type="Proteomes" id="UP000015101">
    <property type="component" value="Unassembled WGS sequence"/>
</dbReference>